<dbReference type="eggNOG" id="ENOG5033M65">
    <property type="taxonomic scope" value="Bacteria"/>
</dbReference>
<dbReference type="RefSeq" id="WP_012398076.1">
    <property type="nucleotide sequence ID" value="NC_010617.1"/>
</dbReference>
<reference evidence="3 4" key="1">
    <citation type="journal article" date="2008" name="J. Bacteriol.">
        <title>Complete genome sequence of the soil actinomycete Kocuria rhizophila.</title>
        <authorList>
            <person name="Takarada H."/>
            <person name="Sekine M."/>
            <person name="Kosugi H."/>
            <person name="Matsuo Y."/>
            <person name="Fujisawa T."/>
            <person name="Omata S."/>
            <person name="Kishi E."/>
            <person name="Shimizu A."/>
            <person name="Tsukatani N."/>
            <person name="Tanikawa S."/>
            <person name="Fujita N."/>
            <person name="Harayama S."/>
        </authorList>
    </citation>
    <scope>NUCLEOTIDE SEQUENCE [LARGE SCALE GENOMIC DNA]</scope>
    <source>
        <strain evidence="4">ATCC 9341 / DSM 348 / NBRC 103217 / DC2201</strain>
    </source>
</reference>
<dbReference type="STRING" id="378753.KRH_10080"/>
<keyword evidence="4" id="KW-1185">Reference proteome</keyword>
<feature type="compositionally biased region" description="Low complexity" evidence="1">
    <location>
        <begin position="53"/>
        <end position="92"/>
    </location>
</feature>
<dbReference type="AlphaFoldDB" id="B2GFI2"/>
<dbReference type="KEGG" id="krh:KRH_10080"/>
<feature type="region of interest" description="Disordered" evidence="1">
    <location>
        <begin position="48"/>
        <end position="100"/>
    </location>
</feature>
<feature type="domain" description="DUF6318" evidence="2">
    <location>
        <begin position="114"/>
        <end position="265"/>
    </location>
</feature>
<name>B2GFI2_KOCRD</name>
<feature type="region of interest" description="Disordered" evidence="1">
    <location>
        <begin position="1"/>
        <end position="24"/>
    </location>
</feature>
<evidence type="ECO:0000313" key="4">
    <source>
        <dbReference type="Proteomes" id="UP000008838"/>
    </source>
</evidence>
<organism evidence="3 4">
    <name type="scientific">Kocuria rhizophila (strain ATCC 9341 / DSM 348 / NBRC 103217 / DC2201)</name>
    <dbReference type="NCBI Taxonomy" id="378753"/>
    <lineage>
        <taxon>Bacteria</taxon>
        <taxon>Bacillati</taxon>
        <taxon>Actinomycetota</taxon>
        <taxon>Actinomycetes</taxon>
        <taxon>Micrococcales</taxon>
        <taxon>Micrococcaceae</taxon>
        <taxon>Kocuria</taxon>
    </lineage>
</organism>
<proteinExistence type="predicted"/>
<dbReference type="InterPro" id="IPR046281">
    <property type="entry name" value="DUF6318"/>
</dbReference>
<evidence type="ECO:0000259" key="2">
    <source>
        <dbReference type="Pfam" id="PF19843"/>
    </source>
</evidence>
<feature type="region of interest" description="Disordered" evidence="1">
    <location>
        <begin position="113"/>
        <end position="140"/>
    </location>
</feature>
<sequence>MLWEMSGASHRVRDAGSSRHMQHARSARVGARALVVAGVAALTLSGCGGGPAADGSASPQPTASSASSHDDAASPSTPPASASASTTGSSSPLPEDWRPQEPTVLATGQKVPDDYEPATLEHPARNVPKPVMPKEAAQETEAGAQAFLNYRADAQWYSIQTGDTSIIRELTSTTCDRCSAQYGRIEEIYKSGSWMAGGSESATILPGTFVKRTTGEYTMPVNAKSAGFLVVDHGKTASRQAPYESDKILDTSLIYSGGNWIYVTASPRGSL</sequence>
<dbReference type="HOGENOM" id="CLU_1025940_0_0_11"/>
<dbReference type="Pfam" id="PF19843">
    <property type="entry name" value="DUF6318"/>
    <property type="match status" value="1"/>
</dbReference>
<evidence type="ECO:0000313" key="3">
    <source>
        <dbReference type="EMBL" id="BAG29355.1"/>
    </source>
</evidence>
<dbReference type="EMBL" id="AP009152">
    <property type="protein sequence ID" value="BAG29355.1"/>
    <property type="molecule type" value="Genomic_DNA"/>
</dbReference>
<dbReference type="Proteomes" id="UP000008838">
    <property type="component" value="Chromosome"/>
</dbReference>
<evidence type="ECO:0000256" key="1">
    <source>
        <dbReference type="SAM" id="MobiDB-lite"/>
    </source>
</evidence>
<gene>
    <name evidence="3" type="ordered locus">KRH_10080</name>
</gene>
<accession>B2GFI2</accession>
<protein>
    <recommendedName>
        <fullName evidence="2">DUF6318 domain-containing protein</fullName>
    </recommendedName>
</protein>